<evidence type="ECO:0000313" key="4">
    <source>
        <dbReference type="Proteomes" id="UP001206206"/>
    </source>
</evidence>
<gene>
    <name evidence="3" type="ORF">NON19_31565</name>
</gene>
<feature type="domain" description="Pyridoxamine 5'-phosphate oxidase N-terminal" evidence="2">
    <location>
        <begin position="6"/>
        <end position="135"/>
    </location>
</feature>
<dbReference type="PANTHER" id="PTHR35176:SF2">
    <property type="entry name" value="F420H(2)-DEPENDENT REDUCTASE RV1155"/>
    <property type="match status" value="1"/>
</dbReference>
<dbReference type="Proteomes" id="UP001206206">
    <property type="component" value="Unassembled WGS sequence"/>
</dbReference>
<proteinExistence type="predicted"/>
<comment type="caution">
    <text evidence="3">The sequence shown here is derived from an EMBL/GenBank/DDBJ whole genome shotgun (WGS) entry which is preliminary data.</text>
</comment>
<accession>A0ABT1PQG4</accession>
<organism evidence="3 4">
    <name type="scientific">Streptantibioticus rubrisoli</name>
    <dbReference type="NCBI Taxonomy" id="1387313"/>
    <lineage>
        <taxon>Bacteria</taxon>
        <taxon>Bacillati</taxon>
        <taxon>Actinomycetota</taxon>
        <taxon>Actinomycetes</taxon>
        <taxon>Kitasatosporales</taxon>
        <taxon>Streptomycetaceae</taxon>
        <taxon>Streptantibioticus</taxon>
    </lineage>
</organism>
<reference evidence="3 4" key="1">
    <citation type="submission" date="2022-06" db="EMBL/GenBank/DDBJ databases">
        <title>Draft genome sequence of type strain Streptomyces rubrisoli DSM 42083.</title>
        <authorList>
            <person name="Duangmal K."/>
            <person name="Klaysubun C."/>
        </authorList>
    </citation>
    <scope>NUCLEOTIDE SEQUENCE [LARGE SCALE GENOMIC DNA]</scope>
    <source>
        <strain evidence="3 4">DSM 42083</strain>
    </source>
</reference>
<protein>
    <submittedName>
        <fullName evidence="3">TIGR03668 family PPOX class F420-dependent oxidoreductase</fullName>
    </submittedName>
</protein>
<evidence type="ECO:0000256" key="1">
    <source>
        <dbReference type="ARBA" id="ARBA00023002"/>
    </source>
</evidence>
<dbReference type="PANTHER" id="PTHR35176">
    <property type="entry name" value="HEME OXYGENASE HI_0854-RELATED"/>
    <property type="match status" value="1"/>
</dbReference>
<dbReference type="InterPro" id="IPR019967">
    <property type="entry name" value="F420-dep_enz_PPOX_Rv0121"/>
</dbReference>
<evidence type="ECO:0000259" key="2">
    <source>
        <dbReference type="Pfam" id="PF01243"/>
    </source>
</evidence>
<dbReference type="Gene3D" id="2.30.110.10">
    <property type="entry name" value="Electron Transport, Fmn-binding Protein, Chain A"/>
    <property type="match status" value="1"/>
</dbReference>
<evidence type="ECO:0000313" key="3">
    <source>
        <dbReference type="EMBL" id="MCQ4046470.1"/>
    </source>
</evidence>
<dbReference type="InterPro" id="IPR052019">
    <property type="entry name" value="F420H2_bilvrd_red/Heme_oxyg"/>
</dbReference>
<dbReference type="NCBIfam" id="TIGR03668">
    <property type="entry name" value="Rv0121_F420"/>
    <property type="match status" value="1"/>
</dbReference>
<keyword evidence="1" id="KW-0560">Oxidoreductase</keyword>
<name>A0ABT1PQG4_9ACTN</name>
<dbReference type="EMBL" id="JANFNH010000068">
    <property type="protein sequence ID" value="MCQ4046470.1"/>
    <property type="molecule type" value="Genomic_DNA"/>
</dbReference>
<dbReference type="RefSeq" id="WP_255932712.1">
    <property type="nucleotide sequence ID" value="NZ_JANFNH010000068.1"/>
</dbReference>
<dbReference type="SUPFAM" id="SSF50475">
    <property type="entry name" value="FMN-binding split barrel"/>
    <property type="match status" value="1"/>
</dbReference>
<keyword evidence="4" id="KW-1185">Reference proteome</keyword>
<dbReference type="Pfam" id="PF01243">
    <property type="entry name" value="PNPOx_N"/>
    <property type="match status" value="1"/>
</dbReference>
<dbReference type="InterPro" id="IPR012349">
    <property type="entry name" value="Split_barrel_FMN-bd"/>
</dbReference>
<dbReference type="InterPro" id="IPR011576">
    <property type="entry name" value="Pyridox_Oxase_N"/>
</dbReference>
<sequence>MRLPEHEARRRFAAARVLRLATVDERGQPHLVPAVFAAVERTVFMAVDHKPKRHQQLRRLHNIRATGRVSLLVDHYEEEWRRLWWVRADGTARVQGEDEDRTEPIRQLAAKYPQYEGQLPQGPVIVVAVERWTGWAFSG</sequence>